<gene>
    <name evidence="2" type="ORF">EV675_1825</name>
</gene>
<accession>A0A4Q7NL08</accession>
<dbReference type="EMBL" id="SGXC01000001">
    <property type="protein sequence ID" value="RZS85795.1"/>
    <property type="molecule type" value="Genomic_DNA"/>
</dbReference>
<dbReference type="InterPro" id="IPR003793">
    <property type="entry name" value="UPF0166"/>
</dbReference>
<evidence type="ECO:0000313" key="2">
    <source>
        <dbReference type="EMBL" id="RZS85795.1"/>
    </source>
</evidence>
<dbReference type="SUPFAM" id="SSF54913">
    <property type="entry name" value="GlnB-like"/>
    <property type="match status" value="1"/>
</dbReference>
<comment type="caution">
    <text evidence="2">The sequence shown here is derived from an EMBL/GenBank/DDBJ whole genome shotgun (WGS) entry which is preliminary data.</text>
</comment>
<dbReference type="Pfam" id="PF02641">
    <property type="entry name" value="DUF190"/>
    <property type="match status" value="1"/>
</dbReference>
<dbReference type="RefSeq" id="WP_130356949.1">
    <property type="nucleotide sequence ID" value="NZ_SGXC01000001.1"/>
</dbReference>
<reference evidence="2 3" key="1">
    <citation type="submission" date="2019-02" db="EMBL/GenBank/DDBJ databases">
        <title>Genomic Encyclopedia of Type Strains, Phase IV (KMG-IV): sequencing the most valuable type-strain genomes for metagenomic binning, comparative biology and taxonomic classification.</title>
        <authorList>
            <person name="Goeker M."/>
        </authorList>
    </citation>
    <scope>NUCLEOTIDE SEQUENCE [LARGE SCALE GENOMIC DNA]</scope>
    <source>
        <strain evidence="2 3">K24</strain>
    </source>
</reference>
<dbReference type="InterPro" id="IPR015867">
    <property type="entry name" value="N-reg_PII/ATP_PRibTrfase_C"/>
</dbReference>
<proteinExistence type="inferred from homology"/>
<dbReference type="AlphaFoldDB" id="A0A4Q7NL08"/>
<name>A0A4Q7NL08_9BURK</name>
<comment type="similarity">
    <text evidence="1">Belongs to the UPF0166 family.</text>
</comment>
<dbReference type="Proteomes" id="UP000292445">
    <property type="component" value="Unassembled WGS sequence"/>
</dbReference>
<dbReference type="InterPro" id="IPR011322">
    <property type="entry name" value="N-reg_PII-like_a/b"/>
</dbReference>
<keyword evidence="3" id="KW-1185">Reference proteome</keyword>
<dbReference type="OrthoDB" id="5339790at2"/>
<organism evidence="2 3">
    <name type="scientific">Pigmentiphaga kullae</name>
    <dbReference type="NCBI Taxonomy" id="151784"/>
    <lineage>
        <taxon>Bacteria</taxon>
        <taxon>Pseudomonadati</taxon>
        <taxon>Pseudomonadota</taxon>
        <taxon>Betaproteobacteria</taxon>
        <taxon>Burkholderiales</taxon>
        <taxon>Alcaligenaceae</taxon>
        <taxon>Pigmentiphaga</taxon>
    </lineage>
</organism>
<protein>
    <submittedName>
        <fullName evidence="2">Uncharacterized protein DUF190</fullName>
    </submittedName>
</protein>
<dbReference type="Gene3D" id="3.30.70.120">
    <property type="match status" value="1"/>
</dbReference>
<evidence type="ECO:0000256" key="1">
    <source>
        <dbReference type="ARBA" id="ARBA00010554"/>
    </source>
</evidence>
<sequence length="110" mass="11925">MNGFQLTFFTQQDRRHDGQPLAHWLLAFAKTQGALGGTLVPAGESFGHTGRFHSARFFELADQPVEVAIAVDAPTSDRLLAALAQEPIDLFYVKQAVEFGRVGAQAPTKG</sequence>
<evidence type="ECO:0000313" key="3">
    <source>
        <dbReference type="Proteomes" id="UP000292445"/>
    </source>
</evidence>